<dbReference type="Gene3D" id="3.40.710.10">
    <property type="entry name" value="DD-peptidase/beta-lactamase superfamily"/>
    <property type="match status" value="1"/>
</dbReference>
<proteinExistence type="predicted"/>
<keyword evidence="2" id="KW-0472">Membrane</keyword>
<name>A0ABQ6GQS8_9GAMM</name>
<keyword evidence="4" id="KW-0378">Hydrolase</keyword>
<feature type="domain" description="Beta-lactamase-related" evidence="3">
    <location>
        <begin position="70"/>
        <end position="373"/>
    </location>
</feature>
<dbReference type="InterPro" id="IPR050491">
    <property type="entry name" value="AmpC-like"/>
</dbReference>
<organism evidence="4 5">
    <name type="scientific">Thalassotalea insulae</name>
    <dbReference type="NCBI Taxonomy" id="2056778"/>
    <lineage>
        <taxon>Bacteria</taxon>
        <taxon>Pseudomonadati</taxon>
        <taxon>Pseudomonadota</taxon>
        <taxon>Gammaproteobacteria</taxon>
        <taxon>Alteromonadales</taxon>
        <taxon>Colwelliaceae</taxon>
        <taxon>Thalassotalea</taxon>
    </lineage>
</organism>
<comment type="subcellular location">
    <subcellularLocation>
        <location evidence="1">Membrane</location>
    </subcellularLocation>
</comment>
<evidence type="ECO:0000259" key="3">
    <source>
        <dbReference type="Pfam" id="PF00144"/>
    </source>
</evidence>
<dbReference type="SUPFAM" id="SSF56601">
    <property type="entry name" value="beta-lactamase/transpeptidase-like"/>
    <property type="match status" value="1"/>
</dbReference>
<evidence type="ECO:0000313" key="5">
    <source>
        <dbReference type="Proteomes" id="UP001157186"/>
    </source>
</evidence>
<sequence length="387" mass="42634">MDYRAPDVLLNRKTFFTNLLLVLFLAACGNSSNSSSQHNVVIDPKEVVDTLPLSEQVDQYLADNFSASDAGIAVLVAEGENKIYQGQAGLANKAENLTVDQDTPFRLASVSKPFTAIAVFILIEQGKLTLSDSILTYLPELDPSWKQVTIASLLSHQSGIPNFFTDEFISALGWDWLEGLDNQRVLEYFINHPELEFSPNSQAQYSNTNFSLLATIIERVSGKSFSHFMTEQLFSPLALANSYVIDQGTEHLVNEALNYGESYLMYGTELYINGASGQVSSANDLWRLLNALIAQQIISEYSLDLMLSIQSTFSDGSHYGFGWGVDEMTQSNQLYVFHDGSNDGFKSQIALVKDSGLMVIILSNAGDSAEDKVAGILALIVNHYQLD</sequence>
<dbReference type="InterPro" id="IPR001466">
    <property type="entry name" value="Beta-lactam-related"/>
</dbReference>
<dbReference type="EMBL" id="BSST01000001">
    <property type="protein sequence ID" value="GLX78315.1"/>
    <property type="molecule type" value="Genomic_DNA"/>
</dbReference>
<dbReference type="Proteomes" id="UP001157186">
    <property type="component" value="Unassembled WGS sequence"/>
</dbReference>
<dbReference type="PANTHER" id="PTHR46825">
    <property type="entry name" value="D-ALANYL-D-ALANINE-CARBOXYPEPTIDASE/ENDOPEPTIDASE AMPH"/>
    <property type="match status" value="1"/>
</dbReference>
<evidence type="ECO:0000256" key="1">
    <source>
        <dbReference type="ARBA" id="ARBA00004370"/>
    </source>
</evidence>
<accession>A0ABQ6GQS8</accession>
<evidence type="ECO:0000256" key="2">
    <source>
        <dbReference type="ARBA" id="ARBA00023136"/>
    </source>
</evidence>
<reference evidence="4 5" key="1">
    <citation type="submission" date="2023-03" db="EMBL/GenBank/DDBJ databases">
        <title>Draft genome sequence of Thalassotalea insulae KCTC 62186T.</title>
        <authorList>
            <person name="Sawabe T."/>
        </authorList>
    </citation>
    <scope>NUCLEOTIDE SEQUENCE [LARGE SCALE GENOMIC DNA]</scope>
    <source>
        <strain evidence="4 5">KCTC 62186</strain>
    </source>
</reference>
<dbReference type="PANTHER" id="PTHR46825:SF11">
    <property type="entry name" value="PENICILLIN-BINDING PROTEIN 4"/>
    <property type="match status" value="1"/>
</dbReference>
<comment type="caution">
    <text evidence="4">The sequence shown here is derived from an EMBL/GenBank/DDBJ whole genome shotgun (WGS) entry which is preliminary data.</text>
</comment>
<dbReference type="InterPro" id="IPR012338">
    <property type="entry name" value="Beta-lactam/transpept-like"/>
</dbReference>
<gene>
    <name evidence="4" type="ORF">tinsulaeT_16550</name>
</gene>
<dbReference type="Pfam" id="PF00144">
    <property type="entry name" value="Beta-lactamase"/>
    <property type="match status" value="1"/>
</dbReference>
<keyword evidence="5" id="KW-1185">Reference proteome</keyword>
<dbReference type="GO" id="GO:0016787">
    <property type="term" value="F:hydrolase activity"/>
    <property type="evidence" value="ECO:0007669"/>
    <property type="project" value="UniProtKB-KW"/>
</dbReference>
<protein>
    <submittedName>
        <fullName evidence="4">Serine hydrolase</fullName>
    </submittedName>
</protein>
<evidence type="ECO:0000313" key="4">
    <source>
        <dbReference type="EMBL" id="GLX78315.1"/>
    </source>
</evidence>
<dbReference type="PROSITE" id="PS51257">
    <property type="entry name" value="PROKAR_LIPOPROTEIN"/>
    <property type="match status" value="1"/>
</dbReference>
<dbReference type="RefSeq" id="WP_284244202.1">
    <property type="nucleotide sequence ID" value="NZ_BSST01000001.1"/>
</dbReference>